<feature type="region of interest" description="Disordered" evidence="4">
    <location>
        <begin position="665"/>
        <end position="700"/>
    </location>
</feature>
<dbReference type="Gene3D" id="3.30.450.20">
    <property type="entry name" value="PAS domain"/>
    <property type="match status" value="1"/>
</dbReference>
<dbReference type="GO" id="GO:0032259">
    <property type="term" value="P:methylation"/>
    <property type="evidence" value="ECO:0007669"/>
    <property type="project" value="UniProtKB-KW"/>
</dbReference>
<dbReference type="InterPro" id="IPR005467">
    <property type="entry name" value="His_kinase_dom"/>
</dbReference>
<feature type="domain" description="Histidine kinase" evidence="5">
    <location>
        <begin position="992"/>
        <end position="1205"/>
    </location>
</feature>
<dbReference type="PROSITE" id="PS50122">
    <property type="entry name" value="CHEB"/>
    <property type="match status" value="1"/>
</dbReference>
<dbReference type="InterPro" id="IPR000780">
    <property type="entry name" value="CheR_MeTrfase"/>
</dbReference>
<dbReference type="SUPFAM" id="SSF53335">
    <property type="entry name" value="S-adenosyl-L-methionine-dependent methyltransferases"/>
    <property type="match status" value="1"/>
</dbReference>
<evidence type="ECO:0000256" key="1">
    <source>
        <dbReference type="ARBA" id="ARBA00000085"/>
    </source>
</evidence>
<dbReference type="Gene3D" id="3.30.565.10">
    <property type="entry name" value="Histidine kinase-like ATPase, C-terminal domain"/>
    <property type="match status" value="1"/>
</dbReference>
<accession>A0A6S6T4C9</accession>
<evidence type="ECO:0000256" key="4">
    <source>
        <dbReference type="SAM" id="MobiDB-lite"/>
    </source>
</evidence>
<dbReference type="Pfam" id="PF01339">
    <property type="entry name" value="CheB_methylest"/>
    <property type="match status" value="1"/>
</dbReference>
<organism evidence="8">
    <name type="scientific">uncultured Sulfurovum sp</name>
    <dbReference type="NCBI Taxonomy" id="269237"/>
    <lineage>
        <taxon>Bacteria</taxon>
        <taxon>Pseudomonadati</taxon>
        <taxon>Campylobacterota</taxon>
        <taxon>Epsilonproteobacteria</taxon>
        <taxon>Campylobacterales</taxon>
        <taxon>Sulfurovaceae</taxon>
        <taxon>Sulfurovum</taxon>
        <taxon>environmental samples</taxon>
    </lineage>
</organism>
<dbReference type="SUPFAM" id="SSF47384">
    <property type="entry name" value="Homodimeric domain of signal transducing histidine kinase"/>
    <property type="match status" value="1"/>
</dbReference>
<name>A0A6S6T4C9_9BACT</name>
<dbReference type="Pfam" id="PF01739">
    <property type="entry name" value="CheR"/>
    <property type="match status" value="1"/>
</dbReference>
<dbReference type="InterPro" id="IPR050903">
    <property type="entry name" value="Bact_Chemotaxis_MeTrfase"/>
</dbReference>
<dbReference type="PRINTS" id="PR00996">
    <property type="entry name" value="CHERMTFRASE"/>
</dbReference>
<dbReference type="SUPFAM" id="SSF52738">
    <property type="entry name" value="Methylesterase CheB, C-terminal domain"/>
    <property type="match status" value="1"/>
</dbReference>
<evidence type="ECO:0000259" key="7">
    <source>
        <dbReference type="PROSITE" id="PS50123"/>
    </source>
</evidence>
<feature type="domain" description="CheB-type methylesterase" evidence="6">
    <location>
        <begin position="3"/>
        <end position="194"/>
    </location>
</feature>
<dbReference type="InterPro" id="IPR003661">
    <property type="entry name" value="HisK_dim/P_dom"/>
</dbReference>
<dbReference type="InterPro" id="IPR003594">
    <property type="entry name" value="HATPase_dom"/>
</dbReference>
<dbReference type="InterPro" id="IPR000673">
    <property type="entry name" value="Sig_transdc_resp-reg_Me-estase"/>
</dbReference>
<keyword evidence="8" id="KW-0808">Transferase</keyword>
<gene>
    <name evidence="8" type="ORF">HELGO_WM51</name>
</gene>
<evidence type="ECO:0000256" key="2">
    <source>
        <dbReference type="ARBA" id="ARBA00012438"/>
    </source>
</evidence>
<keyword evidence="3" id="KW-0145">Chemotaxis</keyword>
<proteinExistence type="predicted"/>
<dbReference type="InterPro" id="IPR022641">
    <property type="entry name" value="CheR_N"/>
</dbReference>
<dbReference type="Gene3D" id="3.40.50.150">
    <property type="entry name" value="Vaccinia Virus protein VP39"/>
    <property type="match status" value="1"/>
</dbReference>
<dbReference type="GO" id="GO:0000155">
    <property type="term" value="F:phosphorelay sensor kinase activity"/>
    <property type="evidence" value="ECO:0007669"/>
    <property type="project" value="InterPro"/>
</dbReference>
<dbReference type="InterPro" id="IPR035909">
    <property type="entry name" value="CheB_C"/>
</dbReference>
<dbReference type="PROSITE" id="PS50109">
    <property type="entry name" value="HIS_KIN"/>
    <property type="match status" value="1"/>
</dbReference>
<feature type="active site" evidence="3">
    <location>
        <position position="15"/>
    </location>
</feature>
<dbReference type="EC" id="2.7.13.3" evidence="2"/>
<dbReference type="GO" id="GO:0005737">
    <property type="term" value="C:cytoplasm"/>
    <property type="evidence" value="ECO:0007669"/>
    <property type="project" value="InterPro"/>
</dbReference>
<evidence type="ECO:0000259" key="6">
    <source>
        <dbReference type="PROSITE" id="PS50122"/>
    </source>
</evidence>
<dbReference type="PANTHER" id="PTHR24422">
    <property type="entry name" value="CHEMOTAXIS PROTEIN METHYLTRANSFERASE"/>
    <property type="match status" value="1"/>
</dbReference>
<dbReference type="InterPro" id="IPR036890">
    <property type="entry name" value="HATPase_C_sf"/>
</dbReference>
<dbReference type="AlphaFoldDB" id="A0A6S6T4C9"/>
<evidence type="ECO:0000256" key="3">
    <source>
        <dbReference type="PROSITE-ProRule" id="PRU00050"/>
    </source>
</evidence>
<dbReference type="EMBL" id="CACVAS010000058">
    <property type="protein sequence ID" value="CAA6810310.1"/>
    <property type="molecule type" value="Genomic_DNA"/>
</dbReference>
<dbReference type="CDD" id="cd00082">
    <property type="entry name" value="HisKA"/>
    <property type="match status" value="1"/>
</dbReference>
<dbReference type="GO" id="GO:0008757">
    <property type="term" value="F:S-adenosylmethionine-dependent methyltransferase activity"/>
    <property type="evidence" value="ECO:0007669"/>
    <property type="project" value="InterPro"/>
</dbReference>
<dbReference type="Pfam" id="PF02518">
    <property type="entry name" value="HATPase_c"/>
    <property type="match status" value="1"/>
</dbReference>
<feature type="active site" evidence="3">
    <location>
        <position position="136"/>
    </location>
</feature>
<keyword evidence="8" id="KW-0489">Methyltransferase</keyword>
<dbReference type="PANTHER" id="PTHR24422:SF10">
    <property type="entry name" value="CHEMOTAXIS PROTEIN METHYLTRANSFERASE 2"/>
    <property type="match status" value="1"/>
</dbReference>
<dbReference type="InterPro" id="IPR036097">
    <property type="entry name" value="HisK_dim/P_sf"/>
</dbReference>
<dbReference type="InterPro" id="IPR022642">
    <property type="entry name" value="CheR_C"/>
</dbReference>
<dbReference type="SMART" id="SM00387">
    <property type="entry name" value="HATPase_c"/>
    <property type="match status" value="1"/>
</dbReference>
<dbReference type="Pfam" id="PF03705">
    <property type="entry name" value="CheR_N"/>
    <property type="match status" value="1"/>
</dbReference>
<dbReference type="CDD" id="cd16434">
    <property type="entry name" value="CheB-CheR_fusion"/>
    <property type="match status" value="1"/>
</dbReference>
<dbReference type="GO" id="GO:0000156">
    <property type="term" value="F:phosphorelay response regulator activity"/>
    <property type="evidence" value="ECO:0007669"/>
    <property type="project" value="InterPro"/>
</dbReference>
<reference evidence="8" key="1">
    <citation type="submission" date="2020-01" db="EMBL/GenBank/DDBJ databases">
        <authorList>
            <person name="Meier V. D."/>
            <person name="Meier V D."/>
        </authorList>
    </citation>
    <scope>NUCLEOTIDE SEQUENCE</scope>
    <source>
        <strain evidence="8">HLG_WM_MAG_01</strain>
    </source>
</reference>
<dbReference type="PROSITE" id="PS50123">
    <property type="entry name" value="CHER"/>
    <property type="match status" value="1"/>
</dbReference>
<dbReference type="InterPro" id="IPR029063">
    <property type="entry name" value="SAM-dependent_MTases_sf"/>
</dbReference>
<protein>
    <recommendedName>
        <fullName evidence="2">histidine kinase</fullName>
        <ecNumber evidence="2">2.7.13.3</ecNumber>
    </recommendedName>
</protein>
<dbReference type="GO" id="GO:0008984">
    <property type="term" value="F:protein-glutamate methylesterase activity"/>
    <property type="evidence" value="ECO:0007669"/>
    <property type="project" value="InterPro"/>
</dbReference>
<keyword evidence="3" id="KW-0378">Hydrolase</keyword>
<feature type="compositionally biased region" description="Low complexity" evidence="4">
    <location>
        <begin position="666"/>
        <end position="686"/>
    </location>
</feature>
<dbReference type="GO" id="GO:0006935">
    <property type="term" value="P:chemotaxis"/>
    <property type="evidence" value="ECO:0007669"/>
    <property type="project" value="UniProtKB-UniRule"/>
</dbReference>
<feature type="active site" evidence="3">
    <location>
        <position position="44"/>
    </location>
</feature>
<dbReference type="SMART" id="SM00138">
    <property type="entry name" value="MeTrc"/>
    <property type="match status" value="1"/>
</dbReference>
<dbReference type="SUPFAM" id="SSF55874">
    <property type="entry name" value="ATPase domain of HSP90 chaperone/DNA topoisomerase II/histidine kinase"/>
    <property type="match status" value="1"/>
</dbReference>
<evidence type="ECO:0000259" key="5">
    <source>
        <dbReference type="PROSITE" id="PS50109"/>
    </source>
</evidence>
<dbReference type="Gene3D" id="3.40.50.180">
    <property type="entry name" value="Methylesterase CheB, C-terminal domain"/>
    <property type="match status" value="1"/>
</dbReference>
<dbReference type="SUPFAM" id="SSF47757">
    <property type="entry name" value="Chemotaxis receptor methyltransferase CheR, N-terminal domain"/>
    <property type="match status" value="1"/>
</dbReference>
<feature type="domain" description="CheR-type methyltransferase" evidence="7">
    <location>
        <begin position="210"/>
        <end position="462"/>
    </location>
</feature>
<dbReference type="Gene3D" id="1.10.287.130">
    <property type="match status" value="1"/>
</dbReference>
<dbReference type="Pfam" id="PF13596">
    <property type="entry name" value="PAS_10"/>
    <property type="match status" value="1"/>
</dbReference>
<sequence>MKKKDNLRVVGIGASAGGYEAMQEFFSHLDTSKNKQIAYVITQHLDPARPTMLLDLLSRDVDIPMVMIEDHMPVEPNRIYICPPNNNLMMKENLFKLSPPLKKQYPKPSVSIFFTSLAKAFESRCLGIIFSGTGSDGSEGIQAIKNAGGITIAQDEKSAKYPSMPTAAIRTGDVDAILTPKEMAEDILKILTLPDVPHESIVNVGSIDTIYDLLIEKFDVDFTDYKLGTIQRRIERRMVVNRSSTLQEYIALLKTSSNELTLLYKDLLIIVTSFFRDKSYFESLEKSIVSLVTSNEKRIRVWVAGCATGEEAYSIAMVIHKILDEYNVKKNIQIFATDISEQAIDTARNNSFSKEDVEHIDSFFIENYFDVKDDRYEVSKRVRESLIFSVHDLVKDPPFLSVDLISCRNLLIYFNTRLQTRIISIFHHSLKNSGMLFLGKSEAVTTLKDLYITVDNQAKIFKKDANTKDLNVNNLAYYPKRYSKRVYTGNQEIIIEAEKKIDKDVAIENSMAASMKEKLFKDYLIIDRNDAITYIGGNARQYIDFPTGNFNLDVFSFIKDDMRLDIRVLISKARKSYTSLNKRLKVGAVEKGEKIKYINIIVFPLQNNDFLSDSVAIIFMESSDEVLVAKDDKVMTSDYARELETELMLIKEQLQVTIEELETTNEELQSTNEELQSSNEELQSTNEELETSNEELQSSNEELITVNEELESKSALLRESNSDFENVFRVLDFGMVIVDNDLKIKSFTQEAKSIFEITNANINELITTVGTKIDLGNIRKSIFDVIDKKEKSVFEKANKGKHYNMTIYPYVSKDRGERVYNGAILTFIDITQSKLSQQKLLESKQMLQEEKDRVTNILDEQETITILTDGKRITSGNKQFLTLLGFDSFEHFLEKYNCICDLFKEKKNAKHLKEKMDGLLWIEHINKYENESHEVYIDDKNGVEHIFVVKASKKIYKDAQVVTFTDITILREHERMLQQQSKMASMGEMIGNIAHQWRQPLNALSASVYLVSSKSGNDTLDKKDIEVFSEKSNKLIQKMSATINDFKNFFRADKEKLAFKVEDAIKECVDFVKSSYISNNIEFIVKCDEGLVLESYKNELMQVFLILLNNAKDALVENHIKNPKVEIVSQKVDNDITITIQDNAGGISQEIVNKIFEPYFTTKFQSDGTGIGLYMAKMIIEESMSGHLTLENHAKGALATIRFGT</sequence>
<comment type="catalytic activity">
    <reaction evidence="1">
        <text>ATP + protein L-histidine = ADP + protein N-phospho-L-histidine.</text>
        <dbReference type="EC" id="2.7.13.3"/>
    </reaction>
</comment>
<evidence type="ECO:0000313" key="8">
    <source>
        <dbReference type="EMBL" id="CAA6810310.1"/>
    </source>
</evidence>